<feature type="compositionally biased region" description="Basic and acidic residues" evidence="2">
    <location>
        <begin position="234"/>
        <end position="256"/>
    </location>
</feature>
<protein>
    <submittedName>
        <fullName evidence="3">Uncharacterized protein</fullName>
    </submittedName>
</protein>
<keyword evidence="1" id="KW-0175">Coiled coil</keyword>
<gene>
    <name evidence="3" type="ORF">GFSPODELE1_LOCUS11163</name>
</gene>
<dbReference type="EMBL" id="OZ037952">
    <property type="protein sequence ID" value="CAL1717317.1"/>
    <property type="molecule type" value="Genomic_DNA"/>
</dbReference>
<evidence type="ECO:0000256" key="2">
    <source>
        <dbReference type="SAM" id="MobiDB-lite"/>
    </source>
</evidence>
<proteinExistence type="predicted"/>
<evidence type="ECO:0000313" key="4">
    <source>
        <dbReference type="Proteomes" id="UP001497453"/>
    </source>
</evidence>
<feature type="region of interest" description="Disordered" evidence="2">
    <location>
        <begin position="234"/>
        <end position="276"/>
    </location>
</feature>
<evidence type="ECO:0000256" key="1">
    <source>
        <dbReference type="SAM" id="Coils"/>
    </source>
</evidence>
<sequence>MSSAQRGMRTGIANLFNDHTSVFTPTYRASETNEIDDVHPMYSDIEHRTFVRSTMIGVIGVQAKSFCDLHGGSNFRIRVPGSVATATRTFIVEDRSLALMEIPALDNWVVTQSHIVQGVTKVLSTICQNRSRLDGIIVLDSTNPEQVEQEYSHLVKALCGDIAPGIVVLAGRQPWSVSAGGLMPIIARYTGTLQSGNRILGMLLNRIPMRFHELEQVVRMYVMEKYQLKMEKKAHIENEEQKQRDRMRMGGGKDENSGDEEAQFHECQPAGVEHSKLEDELQDMKERMSRTIAELEKYPTEGELISKTVSEMGREVAAFRAKVDHLSDTFTSHEEQSEAQNEEVKAHLCAMEPRIKICTDDVEVLRDDVDDLRKQLEREVSTNQRMAEANSAQRVRLERQEDEIKMLRQDNKDLRAREQERANVVDTLRRELRALKEDNRRWSRVLAEMNERMAKMTGQIEHLQNRAAHEHEDDDGWFVA</sequence>
<reference evidence="4" key="1">
    <citation type="submission" date="2024-04" db="EMBL/GenBank/DDBJ databases">
        <authorList>
            <person name="Shaw F."/>
            <person name="Minotto A."/>
        </authorList>
    </citation>
    <scope>NUCLEOTIDE SEQUENCE [LARGE SCALE GENOMIC DNA]</scope>
</reference>
<keyword evidence="4" id="KW-1185">Reference proteome</keyword>
<accession>A0ABP1EBB5</accession>
<organism evidence="3 4">
    <name type="scientific">Somion occarium</name>
    <dbReference type="NCBI Taxonomy" id="3059160"/>
    <lineage>
        <taxon>Eukaryota</taxon>
        <taxon>Fungi</taxon>
        <taxon>Dikarya</taxon>
        <taxon>Basidiomycota</taxon>
        <taxon>Agaricomycotina</taxon>
        <taxon>Agaricomycetes</taxon>
        <taxon>Polyporales</taxon>
        <taxon>Cerrenaceae</taxon>
        <taxon>Somion</taxon>
    </lineage>
</organism>
<evidence type="ECO:0000313" key="3">
    <source>
        <dbReference type="EMBL" id="CAL1717317.1"/>
    </source>
</evidence>
<dbReference type="Proteomes" id="UP001497453">
    <property type="component" value="Chromosome 9"/>
</dbReference>
<name>A0ABP1EBB5_9APHY</name>
<feature type="coiled-coil region" evidence="1">
    <location>
        <begin position="355"/>
        <end position="466"/>
    </location>
</feature>